<dbReference type="InterPro" id="IPR058471">
    <property type="entry name" value="DUF8158"/>
</dbReference>
<comment type="caution">
    <text evidence="2">The sequence shown here is derived from an EMBL/GenBank/DDBJ whole genome shotgun (WGS) entry which is preliminary data.</text>
</comment>
<dbReference type="Proteomes" id="UP000011618">
    <property type="component" value="Unassembled WGS sequence"/>
</dbReference>
<evidence type="ECO:0000313" key="3">
    <source>
        <dbReference type="Proteomes" id="UP000011618"/>
    </source>
</evidence>
<dbReference type="eggNOG" id="arCOG04516">
    <property type="taxonomic scope" value="Archaea"/>
</dbReference>
<proteinExistence type="predicted"/>
<feature type="domain" description="DUF8158" evidence="1">
    <location>
        <begin position="1"/>
        <end position="108"/>
    </location>
</feature>
<evidence type="ECO:0000259" key="1">
    <source>
        <dbReference type="Pfam" id="PF26488"/>
    </source>
</evidence>
<dbReference type="AlphaFoldDB" id="L9YIN0"/>
<dbReference type="OrthoDB" id="191541at2157"/>
<evidence type="ECO:0000313" key="2">
    <source>
        <dbReference type="EMBL" id="ELY73521.1"/>
    </source>
</evidence>
<gene>
    <name evidence="2" type="ORF">C487_17230</name>
</gene>
<dbReference type="RefSeq" id="WP_006186987.1">
    <property type="nucleotide sequence ID" value="NZ_AOII01000095.1"/>
</dbReference>
<reference evidence="2 3" key="1">
    <citation type="journal article" date="2014" name="PLoS Genet.">
        <title>Phylogenetically driven sequencing of extremely halophilic archaea reveals strategies for static and dynamic osmo-response.</title>
        <authorList>
            <person name="Becker E.A."/>
            <person name="Seitzer P.M."/>
            <person name="Tritt A."/>
            <person name="Larsen D."/>
            <person name="Krusor M."/>
            <person name="Yao A.I."/>
            <person name="Wu D."/>
            <person name="Madern D."/>
            <person name="Eisen J.A."/>
            <person name="Darling A.E."/>
            <person name="Facciotti M.T."/>
        </authorList>
    </citation>
    <scope>NUCLEOTIDE SEQUENCE [LARGE SCALE GENOMIC DNA]</scope>
    <source>
        <strain evidence="2 3">DSM 3751</strain>
    </source>
</reference>
<name>L9YIN0_9EURY</name>
<sequence>MTDADALYDVRERTGNPVHAPVDDVCDLLLSRAEDPRAGHQDAYFDSAMAAVVDQYGEEAVQQVIRRILVDQLSHRRAATDLDMRPVDGVWIGTTAGWFLRELNAEQDS</sequence>
<dbReference type="Pfam" id="PF26488">
    <property type="entry name" value="DUF8158"/>
    <property type="match status" value="1"/>
</dbReference>
<dbReference type="EMBL" id="AOII01000095">
    <property type="protein sequence ID" value="ELY73521.1"/>
    <property type="molecule type" value="Genomic_DNA"/>
</dbReference>
<organism evidence="2 3">
    <name type="scientific">Natrinema pallidum DSM 3751</name>
    <dbReference type="NCBI Taxonomy" id="1227495"/>
    <lineage>
        <taxon>Archaea</taxon>
        <taxon>Methanobacteriati</taxon>
        <taxon>Methanobacteriota</taxon>
        <taxon>Stenosarchaea group</taxon>
        <taxon>Halobacteria</taxon>
        <taxon>Halobacteriales</taxon>
        <taxon>Natrialbaceae</taxon>
        <taxon>Natrinema</taxon>
    </lineage>
</organism>
<protein>
    <recommendedName>
        <fullName evidence="1">DUF8158 domain-containing protein</fullName>
    </recommendedName>
</protein>
<accession>L9YIN0</accession>